<dbReference type="CDD" id="cd17262">
    <property type="entry name" value="RMtype1_S_Aco12261I-TRD2-CR2"/>
    <property type="match status" value="1"/>
</dbReference>
<keyword evidence="3" id="KW-0238">DNA-binding</keyword>
<name>A0A284VJJ1_9EURY</name>
<feature type="domain" description="Type I restriction modification DNA specificity" evidence="4">
    <location>
        <begin position="54"/>
        <end position="210"/>
    </location>
</feature>
<comment type="similarity">
    <text evidence="1">Belongs to the type-I restriction system S methylase family.</text>
</comment>
<evidence type="ECO:0000256" key="1">
    <source>
        <dbReference type="ARBA" id="ARBA00010923"/>
    </source>
</evidence>
<keyword evidence="6" id="KW-1185">Reference proteome</keyword>
<proteinExistence type="inferred from homology"/>
<evidence type="ECO:0000313" key="6">
    <source>
        <dbReference type="Proteomes" id="UP000218615"/>
    </source>
</evidence>
<accession>A0A284VJJ1</accession>
<dbReference type="InterPro" id="IPR051212">
    <property type="entry name" value="Type-I_RE_S_subunit"/>
</dbReference>
<protein>
    <submittedName>
        <fullName evidence="5">Restriction modification system DNA specificity domain protein</fullName>
    </submittedName>
</protein>
<dbReference type="EMBL" id="FZMP01000024">
    <property type="protein sequence ID" value="SNQ59434.1"/>
    <property type="molecule type" value="Genomic_DNA"/>
</dbReference>
<keyword evidence="2" id="KW-0680">Restriction system</keyword>
<dbReference type="Proteomes" id="UP000218615">
    <property type="component" value="Unassembled WGS sequence"/>
</dbReference>
<evidence type="ECO:0000256" key="2">
    <source>
        <dbReference type="ARBA" id="ARBA00022747"/>
    </source>
</evidence>
<dbReference type="SUPFAM" id="SSF116734">
    <property type="entry name" value="DNA methylase specificity domain"/>
    <property type="match status" value="2"/>
</dbReference>
<dbReference type="PANTHER" id="PTHR43140">
    <property type="entry name" value="TYPE-1 RESTRICTION ENZYME ECOKI SPECIFICITY PROTEIN"/>
    <property type="match status" value="1"/>
</dbReference>
<gene>
    <name evidence="5" type="ORF">MNV_120001</name>
</gene>
<dbReference type="GO" id="GO:0009307">
    <property type="term" value="P:DNA restriction-modification system"/>
    <property type="evidence" value="ECO:0007669"/>
    <property type="project" value="UniProtKB-KW"/>
</dbReference>
<evidence type="ECO:0000256" key="3">
    <source>
        <dbReference type="ARBA" id="ARBA00023125"/>
    </source>
</evidence>
<dbReference type="AlphaFoldDB" id="A0A284VJJ1"/>
<feature type="domain" description="Type I restriction modification DNA specificity" evidence="4">
    <location>
        <begin position="2"/>
        <end position="34"/>
    </location>
</feature>
<dbReference type="Gene3D" id="3.90.220.20">
    <property type="entry name" value="DNA methylase specificity domains"/>
    <property type="match status" value="2"/>
</dbReference>
<dbReference type="InterPro" id="IPR000055">
    <property type="entry name" value="Restrct_endonuc_typeI_TRD"/>
</dbReference>
<sequence>MVHITKGDFERIKIPLPPLSVQQEIVAEIEGYQKIIDGARQVVENYKPRIKVDEGWEVVELEDMCKNLDSKRKPVTKSDRKNGTYPYYGASGIVDYVDDFIFNEELLLISEDGANLISRNTPIAFSISGKTWVNNHAHVLRFKNIETQKFVEVYLNSINLESYITGCAQPKINQDKLNKMPIPLPPLDVQKGIVAQIEEEQKLVEANKELIELFEGKIKEKIAEVWG</sequence>
<evidence type="ECO:0000259" key="4">
    <source>
        <dbReference type="Pfam" id="PF01420"/>
    </source>
</evidence>
<dbReference type="GO" id="GO:0003677">
    <property type="term" value="F:DNA binding"/>
    <property type="evidence" value="ECO:0007669"/>
    <property type="project" value="UniProtKB-KW"/>
</dbReference>
<reference evidence="6" key="1">
    <citation type="submission" date="2017-06" db="EMBL/GenBank/DDBJ databases">
        <authorList>
            <person name="Cremers G."/>
        </authorList>
    </citation>
    <scope>NUCLEOTIDE SEQUENCE [LARGE SCALE GENOMIC DNA]</scope>
</reference>
<dbReference type="InterPro" id="IPR044946">
    <property type="entry name" value="Restrct_endonuc_typeI_TRD_sf"/>
</dbReference>
<evidence type="ECO:0000313" key="5">
    <source>
        <dbReference type="EMBL" id="SNQ59434.1"/>
    </source>
</evidence>
<dbReference type="PANTHER" id="PTHR43140:SF1">
    <property type="entry name" value="TYPE I RESTRICTION ENZYME ECOKI SPECIFICITY SUBUNIT"/>
    <property type="match status" value="1"/>
</dbReference>
<dbReference type="Pfam" id="PF01420">
    <property type="entry name" value="Methylase_S"/>
    <property type="match status" value="2"/>
</dbReference>
<organism evidence="5 6">
    <name type="scientific">Candidatus Methanoperedens nitratireducens</name>
    <dbReference type="NCBI Taxonomy" id="1392998"/>
    <lineage>
        <taxon>Archaea</taxon>
        <taxon>Methanobacteriati</taxon>
        <taxon>Methanobacteriota</taxon>
        <taxon>Stenosarchaea group</taxon>
        <taxon>Methanomicrobia</taxon>
        <taxon>Methanosarcinales</taxon>
        <taxon>ANME-2 cluster</taxon>
        <taxon>Candidatus Methanoperedentaceae</taxon>
        <taxon>Candidatus Methanoperedens</taxon>
    </lineage>
</organism>